<dbReference type="GO" id="GO:0005576">
    <property type="term" value="C:extracellular region"/>
    <property type="evidence" value="ECO:0007669"/>
    <property type="project" value="UniProtKB-SubCell"/>
</dbReference>
<accession>A0A538S7G6</accession>
<evidence type="ECO:0000256" key="1">
    <source>
        <dbReference type="ARBA" id="ARBA00004613"/>
    </source>
</evidence>
<proteinExistence type="predicted"/>
<feature type="domain" description="NodB homology" evidence="3">
    <location>
        <begin position="221"/>
        <end position="294"/>
    </location>
</feature>
<gene>
    <name evidence="4" type="ORF">E6K73_13945</name>
</gene>
<dbReference type="Pfam" id="PF01522">
    <property type="entry name" value="Polysacc_deac_1"/>
    <property type="match status" value="1"/>
</dbReference>
<evidence type="ECO:0000256" key="2">
    <source>
        <dbReference type="ARBA" id="ARBA00022729"/>
    </source>
</evidence>
<sequence length="349" mass="39462">MQLKSIKVALLKHCKRMGILSAVGRSSWRTRRLLILGYHGVSQVDEHIWNPALYMSQDALRHRMELLIRNDCSVLPLAEAVARLERNDLPPRAITITFDDGCYDFFTRAYSIIREFGFPVTVYQTSYYSSFNRPVFDVACSYVLWKGAGKNVDGQRFTGAPGPLDLSTEESRASVCLRIRQAAHRDGLSALEKDQLIDQLAASLEVDSGLMRRKRILHLMTPDELKQLVEKGVDVQLHTHRHHMSRDRDLFVREIVDNRNFLAAVGQSSANHFCYPSGTYAECFLPWLSELGVQSATTCDPGLAGPKTRMLLLPRLVDSSAVSDVEFEGWLSGMSQLLPRRPVRREVTV</sequence>
<comment type="caution">
    <text evidence="4">The sequence shown here is derived from an EMBL/GenBank/DDBJ whole genome shotgun (WGS) entry which is preliminary data.</text>
</comment>
<dbReference type="GO" id="GO:0005975">
    <property type="term" value="P:carbohydrate metabolic process"/>
    <property type="evidence" value="ECO:0007669"/>
    <property type="project" value="InterPro"/>
</dbReference>
<evidence type="ECO:0000259" key="3">
    <source>
        <dbReference type="Pfam" id="PF01522"/>
    </source>
</evidence>
<dbReference type="GO" id="GO:0016810">
    <property type="term" value="F:hydrolase activity, acting on carbon-nitrogen (but not peptide) bonds"/>
    <property type="evidence" value="ECO:0007669"/>
    <property type="project" value="InterPro"/>
</dbReference>
<reference evidence="4 5" key="1">
    <citation type="journal article" date="2019" name="Nat. Microbiol.">
        <title>Mediterranean grassland soil C-N compound turnover is dependent on rainfall and depth, and is mediated by genomically divergent microorganisms.</title>
        <authorList>
            <person name="Diamond S."/>
            <person name="Andeer P.F."/>
            <person name="Li Z."/>
            <person name="Crits-Christoph A."/>
            <person name="Burstein D."/>
            <person name="Anantharaman K."/>
            <person name="Lane K.R."/>
            <person name="Thomas B.C."/>
            <person name="Pan C."/>
            <person name="Northen T.R."/>
            <person name="Banfield J.F."/>
        </authorList>
    </citation>
    <scope>NUCLEOTIDE SEQUENCE [LARGE SCALE GENOMIC DNA]</scope>
    <source>
        <strain evidence="4">WS_3</strain>
    </source>
</reference>
<comment type="subcellular location">
    <subcellularLocation>
        <location evidence="1">Secreted</location>
    </subcellularLocation>
</comment>
<name>A0A538S7G6_UNCEI</name>
<organism evidence="4 5">
    <name type="scientific">Eiseniibacteriota bacterium</name>
    <dbReference type="NCBI Taxonomy" id="2212470"/>
    <lineage>
        <taxon>Bacteria</taxon>
        <taxon>Candidatus Eiseniibacteriota</taxon>
    </lineage>
</organism>
<dbReference type="PANTHER" id="PTHR34216:SF3">
    <property type="entry name" value="POLY-BETA-1,6-N-ACETYL-D-GLUCOSAMINE N-DEACETYLASE"/>
    <property type="match status" value="1"/>
</dbReference>
<evidence type="ECO:0000313" key="4">
    <source>
        <dbReference type="EMBL" id="TMQ47266.1"/>
    </source>
</evidence>
<evidence type="ECO:0000313" key="5">
    <source>
        <dbReference type="Proteomes" id="UP000320184"/>
    </source>
</evidence>
<dbReference type="SUPFAM" id="SSF88713">
    <property type="entry name" value="Glycoside hydrolase/deacetylase"/>
    <property type="match status" value="1"/>
</dbReference>
<dbReference type="CDD" id="cd10918">
    <property type="entry name" value="CE4_NodB_like_5s_6s"/>
    <property type="match status" value="1"/>
</dbReference>
<protein>
    <recommendedName>
        <fullName evidence="3">NodB homology domain-containing protein</fullName>
    </recommendedName>
</protein>
<dbReference type="Proteomes" id="UP000320184">
    <property type="component" value="Unassembled WGS sequence"/>
</dbReference>
<dbReference type="EMBL" id="VBOT01000192">
    <property type="protein sequence ID" value="TMQ47266.1"/>
    <property type="molecule type" value="Genomic_DNA"/>
</dbReference>
<dbReference type="InterPro" id="IPR051398">
    <property type="entry name" value="Polysacch_Deacetylase"/>
</dbReference>
<dbReference type="InterPro" id="IPR011330">
    <property type="entry name" value="Glyco_hydro/deAcase_b/a-brl"/>
</dbReference>
<dbReference type="Gene3D" id="3.20.20.370">
    <property type="entry name" value="Glycoside hydrolase/deacetylase"/>
    <property type="match status" value="1"/>
</dbReference>
<dbReference type="PANTHER" id="PTHR34216">
    <property type="match status" value="1"/>
</dbReference>
<dbReference type="InterPro" id="IPR002509">
    <property type="entry name" value="NODB_dom"/>
</dbReference>
<dbReference type="AlphaFoldDB" id="A0A538S7G6"/>
<keyword evidence="2" id="KW-0732">Signal</keyword>